<keyword evidence="3" id="KW-0597">Phosphoprotein</keyword>
<dbReference type="EC" id="2.7.10.1" evidence="2"/>
<keyword evidence="16" id="KW-0325">Glycoprotein</keyword>
<keyword evidence="15 20" id="KW-0675">Receptor</keyword>
<accession>A0AAV1GA39</accession>
<dbReference type="GO" id="GO:0005007">
    <property type="term" value="F:fibroblast growth factor receptor activity"/>
    <property type="evidence" value="ECO:0007669"/>
    <property type="project" value="TreeGrafter"/>
</dbReference>
<evidence type="ECO:0000256" key="1">
    <source>
        <dbReference type="ARBA" id="ARBA00004167"/>
    </source>
</evidence>
<evidence type="ECO:0000256" key="4">
    <source>
        <dbReference type="ARBA" id="ARBA00022679"/>
    </source>
</evidence>
<evidence type="ECO:0000256" key="5">
    <source>
        <dbReference type="ARBA" id="ARBA00022692"/>
    </source>
</evidence>
<dbReference type="PROSITE" id="PS50835">
    <property type="entry name" value="IG_LIKE"/>
    <property type="match status" value="2"/>
</dbReference>
<protein>
    <recommendedName>
        <fullName evidence="2">receptor protein-tyrosine kinase</fullName>
        <ecNumber evidence="2">2.7.10.1</ecNumber>
    </recommendedName>
</protein>
<dbReference type="AlphaFoldDB" id="A0AAV1GA39"/>
<keyword evidence="9" id="KW-0418">Kinase</keyword>
<evidence type="ECO:0000256" key="3">
    <source>
        <dbReference type="ARBA" id="ARBA00022553"/>
    </source>
</evidence>
<evidence type="ECO:0000256" key="8">
    <source>
        <dbReference type="ARBA" id="ARBA00022741"/>
    </source>
</evidence>
<dbReference type="PANTHER" id="PTHR19890">
    <property type="entry name" value="FIBROBLAST GROWTH FACTOR RECEPTOR"/>
    <property type="match status" value="1"/>
</dbReference>
<keyword evidence="7" id="KW-0677">Repeat</keyword>
<comment type="subcellular location">
    <subcellularLocation>
        <location evidence="1">Membrane</location>
        <topology evidence="1">Single-pass membrane protein</topology>
    </subcellularLocation>
</comment>
<evidence type="ECO:0000256" key="16">
    <source>
        <dbReference type="ARBA" id="ARBA00023180"/>
    </source>
</evidence>
<keyword evidence="13" id="KW-0829">Tyrosine-protein kinase</keyword>
<feature type="domain" description="Ig-like" evidence="19">
    <location>
        <begin position="43"/>
        <end position="140"/>
    </location>
</feature>
<evidence type="ECO:0000256" key="2">
    <source>
        <dbReference type="ARBA" id="ARBA00011902"/>
    </source>
</evidence>
<keyword evidence="14" id="KW-1015">Disulfide bond</keyword>
<evidence type="ECO:0000259" key="19">
    <source>
        <dbReference type="PROSITE" id="PS50835"/>
    </source>
</evidence>
<evidence type="ECO:0000313" key="20">
    <source>
        <dbReference type="EMBL" id="CAJ1069934.1"/>
    </source>
</evidence>
<dbReference type="Gene3D" id="2.60.40.10">
    <property type="entry name" value="Immunoglobulins"/>
    <property type="match status" value="2"/>
</dbReference>
<feature type="domain" description="Ig-like" evidence="19">
    <location>
        <begin position="147"/>
        <end position="246"/>
    </location>
</feature>
<dbReference type="SMART" id="SM00408">
    <property type="entry name" value="IGc2"/>
    <property type="match status" value="2"/>
</dbReference>
<proteinExistence type="predicted"/>
<keyword evidence="4" id="KW-0808">Transferase</keyword>
<evidence type="ECO:0000256" key="6">
    <source>
        <dbReference type="ARBA" id="ARBA00022729"/>
    </source>
</evidence>
<name>A0AAV1GA39_XYRNO</name>
<evidence type="ECO:0000256" key="10">
    <source>
        <dbReference type="ARBA" id="ARBA00022840"/>
    </source>
</evidence>
<gene>
    <name evidence="20" type="ORF">XNOV1_A005106</name>
</gene>
<dbReference type="InterPro" id="IPR013783">
    <property type="entry name" value="Ig-like_fold"/>
</dbReference>
<evidence type="ECO:0000256" key="13">
    <source>
        <dbReference type="ARBA" id="ARBA00023137"/>
    </source>
</evidence>
<evidence type="ECO:0000256" key="11">
    <source>
        <dbReference type="ARBA" id="ARBA00022989"/>
    </source>
</evidence>
<dbReference type="SMART" id="SM00409">
    <property type="entry name" value="IG"/>
    <property type="match status" value="2"/>
</dbReference>
<evidence type="ECO:0000256" key="9">
    <source>
        <dbReference type="ARBA" id="ARBA00022777"/>
    </source>
</evidence>
<dbReference type="EMBL" id="OY660876">
    <property type="protein sequence ID" value="CAJ1069934.1"/>
    <property type="molecule type" value="Genomic_DNA"/>
</dbReference>
<evidence type="ECO:0000256" key="17">
    <source>
        <dbReference type="ARBA" id="ARBA00023319"/>
    </source>
</evidence>
<dbReference type="InterPro" id="IPR003598">
    <property type="entry name" value="Ig_sub2"/>
</dbReference>
<dbReference type="SUPFAM" id="SSF48726">
    <property type="entry name" value="Immunoglobulin"/>
    <property type="match status" value="2"/>
</dbReference>
<evidence type="ECO:0000256" key="7">
    <source>
        <dbReference type="ARBA" id="ARBA00022737"/>
    </source>
</evidence>
<evidence type="ECO:0000256" key="14">
    <source>
        <dbReference type="ARBA" id="ARBA00023157"/>
    </source>
</evidence>
<evidence type="ECO:0000256" key="15">
    <source>
        <dbReference type="ARBA" id="ARBA00023170"/>
    </source>
</evidence>
<dbReference type="InterPro" id="IPR003599">
    <property type="entry name" value="Ig_sub"/>
</dbReference>
<dbReference type="Pfam" id="PF07679">
    <property type="entry name" value="I-set"/>
    <property type="match status" value="1"/>
</dbReference>
<dbReference type="GO" id="GO:0005524">
    <property type="term" value="F:ATP binding"/>
    <property type="evidence" value="ECO:0007669"/>
    <property type="project" value="UniProtKB-KW"/>
</dbReference>
<dbReference type="InterPro" id="IPR036179">
    <property type="entry name" value="Ig-like_dom_sf"/>
</dbReference>
<keyword evidence="6 18" id="KW-0732">Signal</keyword>
<organism evidence="20 21">
    <name type="scientific">Xyrichtys novacula</name>
    <name type="common">Pearly razorfish</name>
    <name type="synonym">Hemipteronotus novacula</name>
    <dbReference type="NCBI Taxonomy" id="13765"/>
    <lineage>
        <taxon>Eukaryota</taxon>
        <taxon>Metazoa</taxon>
        <taxon>Chordata</taxon>
        <taxon>Craniata</taxon>
        <taxon>Vertebrata</taxon>
        <taxon>Euteleostomi</taxon>
        <taxon>Actinopterygii</taxon>
        <taxon>Neopterygii</taxon>
        <taxon>Teleostei</taxon>
        <taxon>Neoteleostei</taxon>
        <taxon>Acanthomorphata</taxon>
        <taxon>Eupercaria</taxon>
        <taxon>Labriformes</taxon>
        <taxon>Labridae</taxon>
        <taxon>Xyrichtys</taxon>
    </lineage>
</organism>
<sequence length="253" mass="27449">MFSPHRVHLMKSCVLLVLLVQVPQTQSRPSKKDKVTGVRPSRPFLQAGLLVDQTAVVGSDVTFRCKVENGADIHMQWLKHIKVNGSSTGPDGLPYVKVLVSFHEEEEHLTLKNITVDDGGEYTCLVGNSLGIAHQSATLTVINLVRPSTPILQADLPADQTVDVGSDVTFECKMMDGTTATHVQWLKRTRINGCGQKPDITVLKTSVVVGGTAVLTLKKVTQDDEGEYSCVAGNSEGVSYRLAWLTVNGPETE</sequence>
<dbReference type="Proteomes" id="UP001178508">
    <property type="component" value="Chromosome 13"/>
</dbReference>
<dbReference type="FunFam" id="2.60.40.10:FF:000020">
    <property type="entry name" value="Fibroblast growth factor receptor"/>
    <property type="match status" value="2"/>
</dbReference>
<reference evidence="20" key="1">
    <citation type="submission" date="2023-08" db="EMBL/GenBank/DDBJ databases">
        <authorList>
            <person name="Alioto T."/>
            <person name="Alioto T."/>
            <person name="Gomez Garrido J."/>
        </authorList>
    </citation>
    <scope>NUCLEOTIDE SEQUENCE</scope>
</reference>
<evidence type="ECO:0000256" key="18">
    <source>
        <dbReference type="SAM" id="SignalP"/>
    </source>
</evidence>
<keyword evidence="11" id="KW-1133">Transmembrane helix</keyword>
<dbReference type="InterPro" id="IPR007110">
    <property type="entry name" value="Ig-like_dom"/>
</dbReference>
<keyword evidence="10" id="KW-0067">ATP-binding</keyword>
<dbReference type="PANTHER" id="PTHR19890:SF10">
    <property type="entry name" value="FIBROBLAST GROWTH FACTOR RECEPTOR-LIKE 1"/>
    <property type="match status" value="1"/>
</dbReference>
<keyword evidence="12" id="KW-0472">Membrane</keyword>
<keyword evidence="21" id="KW-1185">Reference proteome</keyword>
<keyword evidence="8" id="KW-0547">Nucleotide-binding</keyword>
<dbReference type="GO" id="GO:0017134">
    <property type="term" value="F:fibroblast growth factor binding"/>
    <property type="evidence" value="ECO:0007669"/>
    <property type="project" value="TreeGrafter"/>
</dbReference>
<dbReference type="GO" id="GO:0005886">
    <property type="term" value="C:plasma membrane"/>
    <property type="evidence" value="ECO:0007669"/>
    <property type="project" value="TreeGrafter"/>
</dbReference>
<evidence type="ECO:0000256" key="12">
    <source>
        <dbReference type="ARBA" id="ARBA00023136"/>
    </source>
</evidence>
<dbReference type="InterPro" id="IPR013098">
    <property type="entry name" value="Ig_I-set"/>
</dbReference>
<keyword evidence="5" id="KW-0812">Transmembrane</keyword>
<feature type="chain" id="PRO_5043438162" description="receptor protein-tyrosine kinase" evidence="18">
    <location>
        <begin position="28"/>
        <end position="253"/>
    </location>
</feature>
<evidence type="ECO:0000313" key="21">
    <source>
        <dbReference type="Proteomes" id="UP001178508"/>
    </source>
</evidence>
<dbReference type="Pfam" id="PF13927">
    <property type="entry name" value="Ig_3"/>
    <property type="match status" value="1"/>
</dbReference>
<feature type="signal peptide" evidence="18">
    <location>
        <begin position="1"/>
        <end position="27"/>
    </location>
</feature>
<keyword evidence="17" id="KW-0393">Immunoglobulin domain</keyword>
<dbReference type="InterPro" id="IPR052615">
    <property type="entry name" value="FGFRL"/>
</dbReference>